<dbReference type="AlphaFoldDB" id="A0AA39T9C9"/>
<feature type="compositionally biased region" description="Acidic residues" evidence="1">
    <location>
        <begin position="92"/>
        <end position="101"/>
    </location>
</feature>
<feature type="compositionally biased region" description="Polar residues" evidence="1">
    <location>
        <begin position="74"/>
        <end position="83"/>
    </location>
</feature>
<evidence type="ECO:0000313" key="2">
    <source>
        <dbReference type="EMBL" id="KAK0602793.1"/>
    </source>
</evidence>
<accession>A0AA39T9C9</accession>
<sequence>MIEERIAQKNTRLMILQIRKDVFNDLNLHEFPGGGLTGVEGRKVGGPSYSIGSRGKSDHTNKGMANGGKGACHVSNSPNQTVREVSSSDDSSSPDESEWEIQEVRRRNWKGDCSKTGLDTRKGHQEDWALVDGPIWQAKKSIADGPGNIQYTMVTSLEESIQAHLNNIEAEFVKAKFRVDLGGKTKIGLSKPNVKEKISEASFHEFRGKE</sequence>
<comment type="caution">
    <text evidence="2">The sequence shown here is derived from an EMBL/GenBank/DDBJ whole genome shotgun (WGS) entry which is preliminary data.</text>
</comment>
<keyword evidence="3" id="KW-1185">Reference proteome</keyword>
<feature type="region of interest" description="Disordered" evidence="1">
    <location>
        <begin position="34"/>
        <end position="102"/>
    </location>
</feature>
<evidence type="ECO:0000313" key="3">
    <source>
        <dbReference type="Proteomes" id="UP001168877"/>
    </source>
</evidence>
<reference evidence="2" key="2">
    <citation type="submission" date="2023-06" db="EMBL/GenBank/DDBJ databases">
        <authorList>
            <person name="Swenson N.G."/>
            <person name="Wegrzyn J.L."/>
            <person name="Mcevoy S.L."/>
        </authorList>
    </citation>
    <scope>NUCLEOTIDE SEQUENCE</scope>
    <source>
        <strain evidence="2">NS2018</strain>
        <tissue evidence="2">Leaf</tissue>
    </source>
</reference>
<protein>
    <submittedName>
        <fullName evidence="2">Uncharacterized protein</fullName>
    </submittedName>
</protein>
<dbReference type="EMBL" id="JAUESC010000003">
    <property type="protein sequence ID" value="KAK0602793.1"/>
    <property type="molecule type" value="Genomic_DNA"/>
</dbReference>
<proteinExistence type="predicted"/>
<evidence type="ECO:0000256" key="1">
    <source>
        <dbReference type="SAM" id="MobiDB-lite"/>
    </source>
</evidence>
<dbReference type="Proteomes" id="UP001168877">
    <property type="component" value="Unassembled WGS sequence"/>
</dbReference>
<organism evidence="2 3">
    <name type="scientific">Acer saccharum</name>
    <name type="common">Sugar maple</name>
    <dbReference type="NCBI Taxonomy" id="4024"/>
    <lineage>
        <taxon>Eukaryota</taxon>
        <taxon>Viridiplantae</taxon>
        <taxon>Streptophyta</taxon>
        <taxon>Embryophyta</taxon>
        <taxon>Tracheophyta</taxon>
        <taxon>Spermatophyta</taxon>
        <taxon>Magnoliopsida</taxon>
        <taxon>eudicotyledons</taxon>
        <taxon>Gunneridae</taxon>
        <taxon>Pentapetalae</taxon>
        <taxon>rosids</taxon>
        <taxon>malvids</taxon>
        <taxon>Sapindales</taxon>
        <taxon>Sapindaceae</taxon>
        <taxon>Hippocastanoideae</taxon>
        <taxon>Acereae</taxon>
        <taxon>Acer</taxon>
    </lineage>
</organism>
<name>A0AA39T9C9_ACESA</name>
<reference evidence="2" key="1">
    <citation type="journal article" date="2022" name="Plant J.">
        <title>Strategies of tolerance reflected in two North American maple genomes.</title>
        <authorList>
            <person name="McEvoy S.L."/>
            <person name="Sezen U.U."/>
            <person name="Trouern-Trend A."/>
            <person name="McMahon S.M."/>
            <person name="Schaberg P.G."/>
            <person name="Yang J."/>
            <person name="Wegrzyn J.L."/>
            <person name="Swenson N.G."/>
        </authorList>
    </citation>
    <scope>NUCLEOTIDE SEQUENCE</scope>
    <source>
        <strain evidence="2">NS2018</strain>
    </source>
</reference>
<gene>
    <name evidence="2" type="ORF">LWI29_037002</name>
</gene>